<evidence type="ECO:0000313" key="1">
    <source>
        <dbReference type="EMBL" id="RKG93296.1"/>
    </source>
</evidence>
<evidence type="ECO:0000313" key="2">
    <source>
        <dbReference type="Proteomes" id="UP000268313"/>
    </source>
</evidence>
<dbReference type="Gene3D" id="3.40.190.10">
    <property type="entry name" value="Periplasmic binding protein-like II"/>
    <property type="match status" value="1"/>
</dbReference>
<name>A0A3A8JE94_9BACT</name>
<dbReference type="InterPro" id="IPR050682">
    <property type="entry name" value="ModA/WtpA"/>
</dbReference>
<dbReference type="GO" id="GO:0030973">
    <property type="term" value="F:molybdate ion binding"/>
    <property type="evidence" value="ECO:0007669"/>
    <property type="project" value="TreeGrafter"/>
</dbReference>
<dbReference type="GO" id="GO:0015689">
    <property type="term" value="P:molybdate ion transport"/>
    <property type="evidence" value="ECO:0007669"/>
    <property type="project" value="TreeGrafter"/>
</dbReference>
<dbReference type="AlphaFoldDB" id="A0A3A8JE94"/>
<dbReference type="RefSeq" id="WP_120608392.1">
    <property type="nucleotide sequence ID" value="NZ_RAWE01000408.1"/>
</dbReference>
<gene>
    <name evidence="1" type="ORF">D7X32_43780</name>
</gene>
<dbReference type="PANTHER" id="PTHR30632:SF0">
    <property type="entry name" value="SULFATE-BINDING PROTEIN"/>
    <property type="match status" value="1"/>
</dbReference>
<dbReference type="Pfam" id="PF13531">
    <property type="entry name" value="SBP_bac_11"/>
    <property type="match status" value="1"/>
</dbReference>
<sequence>MKPRMLLLIGVLAAALGVFYLLTAPETPRAVATEPESTSTPLPSRRRVTDITFLYSTEKRAWVEAALADFQRTHPRVRVTLVGRGSLEAAQAILEGREKPTVWSPADSAELRMLAADWATDAAHGPLFATEGEAVPHPLVITPLVFVGWQDRMDVLRKAGGGAALSWKTLQRAVASDRGWPAVGGPPEWGFVKLGHTDPTKSNSGLQALLSATLEYLGRRTAVKEGDLLDPGYQAWLQGLERGVTRFEPSTGTFMTDLVRYGPSRYDLALVYESLAIAQLGNAQGRWGPLRVDYPPVTLWSDHPAAVLQADWVTPEQREAALEWVAFLRSPAVQARALAFGFRPADPSVPLKTPDADNPFTRLAAQGIRVDVPPAADVPDASVLRTLLELWTRMGVGR</sequence>
<proteinExistence type="predicted"/>
<dbReference type="SUPFAM" id="SSF53850">
    <property type="entry name" value="Periplasmic binding protein-like II"/>
    <property type="match status" value="1"/>
</dbReference>
<accession>A0A3A8JE94</accession>
<reference evidence="2" key="1">
    <citation type="submission" date="2018-09" db="EMBL/GenBank/DDBJ databases">
        <authorList>
            <person name="Livingstone P.G."/>
            <person name="Whitworth D.E."/>
        </authorList>
    </citation>
    <scope>NUCLEOTIDE SEQUENCE [LARGE SCALE GENOMIC DNA]</scope>
    <source>
        <strain evidence="2">CA043D</strain>
    </source>
</reference>
<organism evidence="1 2">
    <name type="scientific">Corallococcus carmarthensis</name>
    <dbReference type="NCBI Taxonomy" id="2316728"/>
    <lineage>
        <taxon>Bacteria</taxon>
        <taxon>Pseudomonadati</taxon>
        <taxon>Myxococcota</taxon>
        <taxon>Myxococcia</taxon>
        <taxon>Myxococcales</taxon>
        <taxon>Cystobacterineae</taxon>
        <taxon>Myxococcaceae</taxon>
        <taxon>Corallococcus</taxon>
    </lineage>
</organism>
<comment type="caution">
    <text evidence="1">The sequence shown here is derived from an EMBL/GenBank/DDBJ whole genome shotgun (WGS) entry which is preliminary data.</text>
</comment>
<dbReference type="Proteomes" id="UP000268313">
    <property type="component" value="Unassembled WGS sequence"/>
</dbReference>
<protein>
    <submittedName>
        <fullName evidence="1">ABC transporter substrate-binding protein</fullName>
    </submittedName>
</protein>
<dbReference type="PANTHER" id="PTHR30632">
    <property type="entry name" value="MOLYBDATE-BINDING PERIPLASMIC PROTEIN"/>
    <property type="match status" value="1"/>
</dbReference>
<dbReference type="EMBL" id="RAWE01000408">
    <property type="protein sequence ID" value="RKG93296.1"/>
    <property type="molecule type" value="Genomic_DNA"/>
</dbReference>
<keyword evidence="2" id="KW-1185">Reference proteome</keyword>
<dbReference type="OrthoDB" id="138542at2"/>